<gene>
    <name evidence="3" type="ORF">EZV61_01640</name>
</gene>
<dbReference type="InterPro" id="IPR036010">
    <property type="entry name" value="2Fe-2S_ferredoxin-like_sf"/>
</dbReference>
<evidence type="ECO:0000313" key="3">
    <source>
        <dbReference type="EMBL" id="TCI05614.1"/>
    </source>
</evidence>
<reference evidence="3 4" key="1">
    <citation type="submission" date="2019-02" db="EMBL/GenBank/DDBJ databases">
        <title>Corallincola luteus sp. nov., a marine bacterium isolated from surface sediment of Bohai Sea in China.</title>
        <authorList>
            <person name="Ren Q."/>
        </authorList>
    </citation>
    <scope>NUCLEOTIDE SEQUENCE [LARGE SCALE GENOMIC DNA]</scope>
    <source>
        <strain evidence="3 4">DASS28</strain>
    </source>
</reference>
<sequence length="93" mass="9967">MPSNAQRDNAVQLESPDTSVTQAAEGYTLLEQLEAEGVEVPYQCREGYCGRCRTKKVSGEVAYTSAPLAWVNPGEVLPCCCVAVSEVVLALDT</sequence>
<keyword evidence="1" id="KW-0830">Ubiquinone</keyword>
<keyword evidence="4" id="KW-1185">Reference proteome</keyword>
<accession>A0ABY2AQZ5</accession>
<dbReference type="PROSITE" id="PS51085">
    <property type="entry name" value="2FE2S_FER_2"/>
    <property type="match status" value="1"/>
</dbReference>
<dbReference type="Pfam" id="PF00111">
    <property type="entry name" value="Fer2"/>
    <property type="match status" value="1"/>
</dbReference>
<dbReference type="Proteomes" id="UP000292554">
    <property type="component" value="Unassembled WGS sequence"/>
</dbReference>
<name>A0ABY2AQZ5_9GAMM</name>
<dbReference type="EMBL" id="SJXE01000001">
    <property type="protein sequence ID" value="TCI05614.1"/>
    <property type="molecule type" value="Genomic_DNA"/>
</dbReference>
<proteinExistence type="predicted"/>
<feature type="domain" description="2Fe-2S ferredoxin-type" evidence="2">
    <location>
        <begin position="9"/>
        <end position="93"/>
    </location>
</feature>
<evidence type="ECO:0000256" key="1">
    <source>
        <dbReference type="ARBA" id="ARBA00023075"/>
    </source>
</evidence>
<evidence type="ECO:0000313" key="4">
    <source>
        <dbReference type="Proteomes" id="UP000292554"/>
    </source>
</evidence>
<dbReference type="CDD" id="cd00207">
    <property type="entry name" value="fer2"/>
    <property type="match status" value="1"/>
</dbReference>
<protein>
    <submittedName>
        <fullName evidence="3">2Fe-2S ferredoxin-like protein</fullName>
    </submittedName>
</protein>
<comment type="caution">
    <text evidence="3">The sequence shown here is derived from an EMBL/GenBank/DDBJ whole genome shotgun (WGS) entry which is preliminary data.</text>
</comment>
<dbReference type="InterPro" id="IPR001041">
    <property type="entry name" value="2Fe-2S_ferredoxin-type"/>
</dbReference>
<dbReference type="InterPro" id="IPR012675">
    <property type="entry name" value="Beta-grasp_dom_sf"/>
</dbReference>
<organism evidence="3 4">
    <name type="scientific">Corallincola luteus</name>
    <dbReference type="NCBI Taxonomy" id="1775177"/>
    <lineage>
        <taxon>Bacteria</taxon>
        <taxon>Pseudomonadati</taxon>
        <taxon>Pseudomonadota</taxon>
        <taxon>Gammaproteobacteria</taxon>
        <taxon>Alteromonadales</taxon>
        <taxon>Psychromonadaceae</taxon>
        <taxon>Corallincola</taxon>
    </lineage>
</organism>
<dbReference type="SUPFAM" id="SSF54292">
    <property type="entry name" value="2Fe-2S ferredoxin-like"/>
    <property type="match status" value="1"/>
</dbReference>
<dbReference type="NCBIfam" id="NF007985">
    <property type="entry name" value="PRK10713.1"/>
    <property type="match status" value="1"/>
</dbReference>
<evidence type="ECO:0000259" key="2">
    <source>
        <dbReference type="PROSITE" id="PS51085"/>
    </source>
</evidence>
<dbReference type="Gene3D" id="3.10.20.30">
    <property type="match status" value="1"/>
</dbReference>